<dbReference type="RefSeq" id="WP_193180475.1">
    <property type="nucleotide sequence ID" value="NZ_JACVXA010000010.1"/>
</dbReference>
<dbReference type="GO" id="GO:0016491">
    <property type="term" value="F:oxidoreductase activity"/>
    <property type="evidence" value="ECO:0007669"/>
    <property type="project" value="UniProtKB-KW"/>
</dbReference>
<dbReference type="AlphaFoldDB" id="A0A8J7CGX9"/>
<evidence type="ECO:0000313" key="5">
    <source>
        <dbReference type="Proteomes" id="UP000609121"/>
    </source>
</evidence>
<evidence type="ECO:0000259" key="3">
    <source>
        <dbReference type="Pfam" id="PF02826"/>
    </source>
</evidence>
<keyword evidence="2" id="KW-0520">NAD</keyword>
<dbReference type="Gene3D" id="3.40.50.720">
    <property type="entry name" value="NAD(P)-binding Rossmann-like Domain"/>
    <property type="match status" value="2"/>
</dbReference>
<accession>A0A8J7CGX9</accession>
<dbReference type="EMBL" id="JACVXA010000010">
    <property type="protein sequence ID" value="MBE3637635.1"/>
    <property type="molecule type" value="Genomic_DNA"/>
</dbReference>
<dbReference type="SUPFAM" id="SSF51735">
    <property type="entry name" value="NAD(P)-binding Rossmann-fold domains"/>
    <property type="match status" value="1"/>
</dbReference>
<dbReference type="SUPFAM" id="SSF52283">
    <property type="entry name" value="Formate/glycerate dehydrogenase catalytic domain-like"/>
    <property type="match status" value="1"/>
</dbReference>
<organism evidence="4 5">
    <name type="scientific">Mangrovicoccus algicola</name>
    <dbReference type="NCBI Taxonomy" id="2771008"/>
    <lineage>
        <taxon>Bacteria</taxon>
        <taxon>Pseudomonadati</taxon>
        <taxon>Pseudomonadota</taxon>
        <taxon>Alphaproteobacteria</taxon>
        <taxon>Rhodobacterales</taxon>
        <taxon>Paracoccaceae</taxon>
        <taxon>Mangrovicoccus</taxon>
    </lineage>
</organism>
<feature type="domain" description="D-isomer specific 2-hydroxyacid dehydrogenase NAD-binding" evidence="3">
    <location>
        <begin position="103"/>
        <end position="275"/>
    </location>
</feature>
<dbReference type="InterPro" id="IPR036291">
    <property type="entry name" value="NAD(P)-bd_dom_sf"/>
</dbReference>
<comment type="caution">
    <text evidence="4">The sequence shown here is derived from an EMBL/GenBank/DDBJ whole genome shotgun (WGS) entry which is preliminary data.</text>
</comment>
<reference evidence="4" key="1">
    <citation type="submission" date="2020-09" db="EMBL/GenBank/DDBJ databases">
        <title>A novel bacterium of genus Mangrovicoccus, isolated from South China Sea.</title>
        <authorList>
            <person name="Huang H."/>
            <person name="Mo K."/>
            <person name="Hu Y."/>
        </authorList>
    </citation>
    <scope>NUCLEOTIDE SEQUENCE</scope>
    <source>
        <strain evidence="4">HB182678</strain>
    </source>
</reference>
<dbReference type="Pfam" id="PF02826">
    <property type="entry name" value="2-Hacid_dh_C"/>
    <property type="match status" value="1"/>
</dbReference>
<protein>
    <submittedName>
        <fullName evidence="4">Glyoxylate/hydroxypyruvate reductase A</fullName>
    </submittedName>
</protein>
<dbReference type="Proteomes" id="UP000609121">
    <property type="component" value="Unassembled WGS sequence"/>
</dbReference>
<keyword evidence="5" id="KW-1185">Reference proteome</keyword>
<dbReference type="GO" id="GO:0051287">
    <property type="term" value="F:NAD binding"/>
    <property type="evidence" value="ECO:0007669"/>
    <property type="project" value="InterPro"/>
</dbReference>
<dbReference type="InterPro" id="IPR006140">
    <property type="entry name" value="D-isomer_DH_NAD-bd"/>
</dbReference>
<keyword evidence="1" id="KW-0560">Oxidoreductase</keyword>
<evidence type="ECO:0000313" key="4">
    <source>
        <dbReference type="EMBL" id="MBE3637635.1"/>
    </source>
</evidence>
<dbReference type="PANTHER" id="PTHR43333">
    <property type="entry name" value="2-HACID_DH_C DOMAIN-CONTAINING PROTEIN"/>
    <property type="match status" value="1"/>
</dbReference>
<evidence type="ECO:0000256" key="2">
    <source>
        <dbReference type="ARBA" id="ARBA00023027"/>
    </source>
</evidence>
<evidence type="ECO:0000256" key="1">
    <source>
        <dbReference type="ARBA" id="ARBA00023002"/>
    </source>
</evidence>
<name>A0A8J7CGX9_9RHOB</name>
<sequence length="310" mass="33274">MKLLVKSGGEDVFGIWKDHFADLAPGLETHFWSDPAVAPEEVDAVMAWEPSAGWLASLPNLRLVISSGAGVDHITRDPDWPRHLPLVRMGGMEQRMSEYVAWAALSLLRGTRDFALGQAAREWRYKEVPFSAADRTVGVMGLGNLGLAAARTLQGLGFDVRGWARSAKQIDGLKTFAGRKELGAFLGGTDILLDLLPATAATENMLDAAFLAQLPEGAQFINAGRGKHLVEADLLAALDSGAMAGAVLDVFQTEPLPADSPLWSHPAVTVTPHIASTPGKREKAAYVADVLRRFAEGAPLPNVYDPEKGY</sequence>
<proteinExistence type="predicted"/>
<dbReference type="PANTHER" id="PTHR43333:SF1">
    <property type="entry name" value="D-ISOMER SPECIFIC 2-HYDROXYACID DEHYDROGENASE NAD-BINDING DOMAIN-CONTAINING PROTEIN"/>
    <property type="match status" value="1"/>
</dbReference>
<gene>
    <name evidence="4" type="ORF">ICN82_05370</name>
</gene>
<dbReference type="CDD" id="cd12164">
    <property type="entry name" value="GDH_like_2"/>
    <property type="match status" value="1"/>
</dbReference>